<dbReference type="EMBL" id="JACHXH010000035">
    <property type="protein sequence ID" value="MBB3138637.1"/>
    <property type="molecule type" value="Genomic_DNA"/>
</dbReference>
<evidence type="ECO:0000313" key="3">
    <source>
        <dbReference type="Proteomes" id="UP000518315"/>
    </source>
</evidence>
<accession>A0A7W5BT27</accession>
<dbReference type="Pfam" id="PF14742">
    <property type="entry name" value="GDE_N_bis"/>
    <property type="match status" value="1"/>
</dbReference>
<dbReference type="AlphaFoldDB" id="A0A7W5BT27"/>
<sequence>MPIASANSSSAPASAGPAAPTGQFFIPAAASLQERRPRTLKHGDTFAVFDHNGDAVSWPGSPEGLFHRDTRHLSHLYLTINGKRPMLLSSTLRDDNATLTCDLTNPDLFDDKERLVLGHDLIHLQVSLPLECSLLRAALDKEF</sequence>
<gene>
    <name evidence="2" type="ORF">FHS26_006416</name>
</gene>
<reference evidence="2 3" key="1">
    <citation type="submission" date="2020-08" db="EMBL/GenBank/DDBJ databases">
        <title>Genomic Encyclopedia of Type Strains, Phase III (KMG-III): the genomes of soil and plant-associated and newly described type strains.</title>
        <authorList>
            <person name="Whitman W."/>
        </authorList>
    </citation>
    <scope>NUCLEOTIDE SEQUENCE [LARGE SCALE GENOMIC DNA]</scope>
    <source>
        <strain evidence="2 3">CECT 4113</strain>
    </source>
</reference>
<proteinExistence type="predicted"/>
<comment type="caution">
    <text evidence="2">The sequence shown here is derived from an EMBL/GenBank/DDBJ whole genome shotgun (WGS) entry which is preliminary data.</text>
</comment>
<dbReference type="InterPro" id="IPR032856">
    <property type="entry name" value="GDE_N_bis"/>
</dbReference>
<feature type="domain" description="Putative glycogen debranching enzyme N-terminal" evidence="1">
    <location>
        <begin position="40"/>
        <end position="129"/>
    </location>
</feature>
<evidence type="ECO:0000259" key="1">
    <source>
        <dbReference type="Pfam" id="PF14742"/>
    </source>
</evidence>
<evidence type="ECO:0000313" key="2">
    <source>
        <dbReference type="EMBL" id="MBB3138637.1"/>
    </source>
</evidence>
<organism evidence="2 3">
    <name type="scientific">Rhizobium pisi</name>
    <dbReference type="NCBI Taxonomy" id="574561"/>
    <lineage>
        <taxon>Bacteria</taxon>
        <taxon>Pseudomonadati</taxon>
        <taxon>Pseudomonadota</taxon>
        <taxon>Alphaproteobacteria</taxon>
        <taxon>Hyphomicrobiales</taxon>
        <taxon>Rhizobiaceae</taxon>
        <taxon>Rhizobium/Agrobacterium group</taxon>
        <taxon>Rhizobium</taxon>
    </lineage>
</organism>
<keyword evidence="3" id="KW-1185">Reference proteome</keyword>
<dbReference type="Proteomes" id="UP000518315">
    <property type="component" value="Unassembled WGS sequence"/>
</dbReference>
<name>A0A7W5BT27_9HYPH</name>
<protein>
    <submittedName>
        <fullName evidence="2">Glycogen debranching enzyme</fullName>
    </submittedName>
</protein>